<evidence type="ECO:0000313" key="2">
    <source>
        <dbReference type="Proteomes" id="UP001159042"/>
    </source>
</evidence>
<accession>A0AAV8VPE2</accession>
<name>A0AAV8VPE2_9CUCU</name>
<dbReference type="EMBL" id="JANEYG010000048">
    <property type="protein sequence ID" value="KAJ8915914.1"/>
    <property type="molecule type" value="Genomic_DNA"/>
</dbReference>
<gene>
    <name evidence="1" type="ORF">NQ315_015529</name>
</gene>
<sequence>MYYKLSRGILLWFIKQWNDTRNTVGTINKLINDNFLPDNAPVTEATTPSDPNVSTTAAPFKITRKEFNRIVQRNLRGLQRLYNLELQDALKQIVGTAQSGDRHLETRSGVNVVGASFSFHQASLSAKLKDVQQAIISKG</sequence>
<keyword evidence="2" id="KW-1185">Reference proteome</keyword>
<protein>
    <submittedName>
        <fullName evidence="1">Uncharacterized protein</fullName>
    </submittedName>
</protein>
<evidence type="ECO:0000313" key="1">
    <source>
        <dbReference type="EMBL" id="KAJ8915914.1"/>
    </source>
</evidence>
<proteinExistence type="predicted"/>
<organism evidence="1 2">
    <name type="scientific">Exocentrus adspersus</name>
    <dbReference type="NCBI Taxonomy" id="1586481"/>
    <lineage>
        <taxon>Eukaryota</taxon>
        <taxon>Metazoa</taxon>
        <taxon>Ecdysozoa</taxon>
        <taxon>Arthropoda</taxon>
        <taxon>Hexapoda</taxon>
        <taxon>Insecta</taxon>
        <taxon>Pterygota</taxon>
        <taxon>Neoptera</taxon>
        <taxon>Endopterygota</taxon>
        <taxon>Coleoptera</taxon>
        <taxon>Polyphaga</taxon>
        <taxon>Cucujiformia</taxon>
        <taxon>Chrysomeloidea</taxon>
        <taxon>Cerambycidae</taxon>
        <taxon>Lamiinae</taxon>
        <taxon>Acanthocinini</taxon>
        <taxon>Exocentrus</taxon>
    </lineage>
</organism>
<dbReference type="Proteomes" id="UP001159042">
    <property type="component" value="Unassembled WGS sequence"/>
</dbReference>
<reference evidence="1 2" key="1">
    <citation type="journal article" date="2023" name="Insect Mol. Biol.">
        <title>Genome sequencing provides insights into the evolution of gene families encoding plant cell wall-degrading enzymes in longhorned beetles.</title>
        <authorList>
            <person name="Shin N.R."/>
            <person name="Okamura Y."/>
            <person name="Kirsch R."/>
            <person name="Pauchet Y."/>
        </authorList>
    </citation>
    <scope>NUCLEOTIDE SEQUENCE [LARGE SCALE GENOMIC DNA]</scope>
    <source>
        <strain evidence="1">EAD_L_NR</strain>
    </source>
</reference>
<comment type="caution">
    <text evidence="1">The sequence shown here is derived from an EMBL/GenBank/DDBJ whole genome shotgun (WGS) entry which is preliminary data.</text>
</comment>
<dbReference type="AlphaFoldDB" id="A0AAV8VPE2"/>